<reference evidence="1" key="1">
    <citation type="submission" date="2021-06" db="EMBL/GenBank/DDBJ databases">
        <authorList>
            <person name="Kallberg Y."/>
            <person name="Tangrot J."/>
            <person name="Rosling A."/>
        </authorList>
    </citation>
    <scope>NUCLEOTIDE SEQUENCE</scope>
    <source>
        <strain evidence="1">MA461A</strain>
    </source>
</reference>
<accession>A0ACA9R984</accession>
<sequence>DQYIVRSNIPSDTSVMTLTVINSVPSSDPTKNYDSELVSVISTSGNGAFSDITYLILTDTKGGLPPPKSECGTTYPNGYIFSEEIFATILYYHPGTN</sequence>
<comment type="caution">
    <text evidence="1">The sequence shown here is derived from an EMBL/GenBank/DDBJ whole genome shotgun (WGS) entry which is preliminary data.</text>
</comment>
<organism evidence="1 2">
    <name type="scientific">Racocetra persica</name>
    <dbReference type="NCBI Taxonomy" id="160502"/>
    <lineage>
        <taxon>Eukaryota</taxon>
        <taxon>Fungi</taxon>
        <taxon>Fungi incertae sedis</taxon>
        <taxon>Mucoromycota</taxon>
        <taxon>Glomeromycotina</taxon>
        <taxon>Glomeromycetes</taxon>
        <taxon>Diversisporales</taxon>
        <taxon>Gigasporaceae</taxon>
        <taxon>Racocetra</taxon>
    </lineage>
</organism>
<feature type="non-terminal residue" evidence="1">
    <location>
        <position position="1"/>
    </location>
</feature>
<gene>
    <name evidence="1" type="ORF">RPERSI_LOCUS17626</name>
</gene>
<protein>
    <submittedName>
        <fullName evidence="1">35505_t:CDS:1</fullName>
    </submittedName>
</protein>
<dbReference type="Proteomes" id="UP000789920">
    <property type="component" value="Unassembled WGS sequence"/>
</dbReference>
<evidence type="ECO:0000313" key="2">
    <source>
        <dbReference type="Proteomes" id="UP000789920"/>
    </source>
</evidence>
<keyword evidence="2" id="KW-1185">Reference proteome</keyword>
<name>A0ACA9R984_9GLOM</name>
<dbReference type="EMBL" id="CAJVQC010045442">
    <property type="protein sequence ID" value="CAG8781306.1"/>
    <property type="molecule type" value="Genomic_DNA"/>
</dbReference>
<proteinExistence type="predicted"/>
<evidence type="ECO:0000313" key="1">
    <source>
        <dbReference type="EMBL" id="CAG8781306.1"/>
    </source>
</evidence>